<dbReference type="Proteomes" id="UP001367922">
    <property type="component" value="Unassembled WGS sequence"/>
</dbReference>
<dbReference type="EMBL" id="JBAWSV010000004">
    <property type="protein sequence ID" value="MEI4830240.1"/>
    <property type="molecule type" value="Genomic_DNA"/>
</dbReference>
<reference evidence="1 2" key="1">
    <citation type="submission" date="2024-01" db="EMBL/GenBank/DDBJ databases">
        <title>Seven novel Bacillus-like species.</title>
        <authorList>
            <person name="Liu G."/>
        </authorList>
    </citation>
    <scope>NUCLEOTIDE SEQUENCE [LARGE SCALE GENOMIC DNA]</scope>
    <source>
        <strain evidence="1 2">FJAT-53711</strain>
    </source>
</reference>
<dbReference type="InterPro" id="IPR011094">
    <property type="entry name" value="Uncharacterised_LppY/LpqO"/>
</dbReference>
<evidence type="ECO:0000313" key="2">
    <source>
        <dbReference type="Proteomes" id="UP001367922"/>
    </source>
</evidence>
<dbReference type="RefSeq" id="WP_336482574.1">
    <property type="nucleotide sequence ID" value="NZ_JBAWSV010000004.1"/>
</dbReference>
<keyword evidence="2" id="KW-1185">Reference proteome</keyword>
<sequence length="133" mass="15176">MAKTLCGELAKILKGEAEQKNDVCMVTREREDLRVTILGHPTHSEMVISLEFSFEPISNRNETLNLAELVLLQEEVNPFLQAIKKSDEIKVSAIHNHWLFEKPRLIYVHLESVQDPVEFAKEVARALKKAGIK</sequence>
<gene>
    <name evidence="1" type="ORF">WAX78_12325</name>
</gene>
<accession>A0ABU8FW59</accession>
<dbReference type="Pfam" id="PF07485">
    <property type="entry name" value="DUF1529"/>
    <property type="match status" value="1"/>
</dbReference>
<proteinExistence type="predicted"/>
<evidence type="ECO:0000313" key="1">
    <source>
        <dbReference type="EMBL" id="MEI4830240.1"/>
    </source>
</evidence>
<comment type="caution">
    <text evidence="1">The sequence shown here is derived from an EMBL/GenBank/DDBJ whole genome shotgun (WGS) entry which is preliminary data.</text>
</comment>
<name>A0ABU8FW59_9BACI</name>
<organism evidence="1 2">
    <name type="scientific">Bacillus yunxiaonensis</name>
    <dbReference type="NCBI Taxonomy" id="3127665"/>
    <lineage>
        <taxon>Bacteria</taxon>
        <taxon>Bacillati</taxon>
        <taxon>Bacillota</taxon>
        <taxon>Bacilli</taxon>
        <taxon>Bacillales</taxon>
        <taxon>Bacillaceae</taxon>
        <taxon>Bacillus</taxon>
    </lineage>
</organism>
<protein>
    <submittedName>
        <fullName evidence="1">DUF1259 domain-containing protein</fullName>
    </submittedName>
</protein>